<reference evidence="1" key="1">
    <citation type="submission" date="2023-10" db="EMBL/GenBank/DDBJ databases">
        <title>Amphibacter perezi, gen. nov., sp. nov. a novel taxa of the family Comamonadaceae, class Betaproteobacteria isolated from the skin microbiota of Pelophylax perezi from different populations.</title>
        <authorList>
            <person name="Costa S."/>
            <person name="Proenca D.N."/>
            <person name="Lopes I."/>
            <person name="Morais P.V."/>
        </authorList>
    </citation>
    <scope>NUCLEOTIDE SEQUENCE</scope>
    <source>
        <strain evidence="1">SL12-8</strain>
    </source>
</reference>
<dbReference type="EMBL" id="JAWDIE010000009">
    <property type="protein sequence ID" value="MEJ7138292.1"/>
    <property type="molecule type" value="Genomic_DNA"/>
</dbReference>
<dbReference type="Proteomes" id="UP001364695">
    <property type="component" value="Unassembled WGS sequence"/>
</dbReference>
<organism evidence="1 2">
    <name type="scientific">Amphibiibacter pelophylacis</name>
    <dbReference type="NCBI Taxonomy" id="1799477"/>
    <lineage>
        <taxon>Bacteria</taxon>
        <taxon>Pseudomonadati</taxon>
        <taxon>Pseudomonadota</taxon>
        <taxon>Betaproteobacteria</taxon>
        <taxon>Burkholderiales</taxon>
        <taxon>Sphaerotilaceae</taxon>
        <taxon>Amphibiibacter</taxon>
    </lineage>
</organism>
<gene>
    <name evidence="1" type="ORF">RV045_07590</name>
</gene>
<accession>A0ACC6P263</accession>
<evidence type="ECO:0000313" key="1">
    <source>
        <dbReference type="EMBL" id="MEJ7138292.1"/>
    </source>
</evidence>
<protein>
    <submittedName>
        <fullName evidence="1">Uncharacterized protein</fullName>
    </submittedName>
</protein>
<evidence type="ECO:0000313" key="2">
    <source>
        <dbReference type="Proteomes" id="UP001364695"/>
    </source>
</evidence>
<name>A0ACC6P263_9BURK</name>
<proteinExistence type="predicted"/>
<comment type="caution">
    <text evidence="1">The sequence shown here is derived from an EMBL/GenBank/DDBJ whole genome shotgun (WGS) entry which is preliminary data.</text>
</comment>
<keyword evidence="2" id="KW-1185">Reference proteome</keyword>
<sequence length="219" mass="22662">MPIALSKPRVTPLLAPLIAAALLAGCQRNSAPADAEAPAQGAAPPAAAASAAETDQFFGLYWREGSRDLFSACGQAEVYQLSADPPLLNQLRQARGQLDEGTPIFVHLQASAETSMEEIPPGSDSPDADAAPSAPEPAANGKAATAPKTTQPAKTPQDSAASDADDPDTGYSNRLQVQSLLEHSTTLPADCQDDTRALWADQAPDDDAPPDDAKAARKP</sequence>